<dbReference type="Gene3D" id="3.40.850.10">
    <property type="entry name" value="Kinesin motor domain"/>
    <property type="match status" value="1"/>
</dbReference>
<dbReference type="GO" id="GO:0016020">
    <property type="term" value="C:membrane"/>
    <property type="evidence" value="ECO:0007669"/>
    <property type="project" value="TreeGrafter"/>
</dbReference>
<dbReference type="InterPro" id="IPR027417">
    <property type="entry name" value="P-loop_NTPase"/>
</dbReference>
<keyword evidence="2 8" id="KW-0547">Nucleotide-binding</keyword>
<protein>
    <recommendedName>
        <fullName evidence="9">Myosin motor domain-containing protein</fullName>
    </recommendedName>
</protein>
<reference evidence="10 11" key="1">
    <citation type="journal article" date="2018" name="Mol. Genet. Genomics">
        <title>The red deer Cervus elaphus genome CerEla1.0: sequencing, annotating, genes, and chromosomes.</title>
        <authorList>
            <person name="Bana N.A."/>
            <person name="Nyiri A."/>
            <person name="Nagy J."/>
            <person name="Frank K."/>
            <person name="Nagy T."/>
            <person name="Steger V."/>
            <person name="Schiller M."/>
            <person name="Lakatos P."/>
            <person name="Sugar L."/>
            <person name="Horn P."/>
            <person name="Barta E."/>
            <person name="Orosz L."/>
        </authorList>
    </citation>
    <scope>NUCLEOTIDE SEQUENCE [LARGE SCALE GENOMIC DNA]</scope>
    <source>
        <strain evidence="10">Hungarian</strain>
    </source>
</reference>
<comment type="caution">
    <text evidence="8">Lacks conserved residue(s) required for the propagation of feature annotation.</text>
</comment>
<evidence type="ECO:0000313" key="11">
    <source>
        <dbReference type="Proteomes" id="UP000242450"/>
    </source>
</evidence>
<evidence type="ECO:0000256" key="8">
    <source>
        <dbReference type="PROSITE-ProRule" id="PRU00782"/>
    </source>
</evidence>
<dbReference type="PRINTS" id="PR00193">
    <property type="entry name" value="MYOSINHEAVY"/>
</dbReference>
<keyword evidence="11" id="KW-1185">Reference proteome</keyword>
<name>A0A212C3M0_CEREH</name>
<organism evidence="10 11">
    <name type="scientific">Cervus elaphus hippelaphus</name>
    <name type="common">European red deer</name>
    <dbReference type="NCBI Taxonomy" id="46360"/>
    <lineage>
        <taxon>Eukaryota</taxon>
        <taxon>Metazoa</taxon>
        <taxon>Chordata</taxon>
        <taxon>Craniata</taxon>
        <taxon>Vertebrata</taxon>
        <taxon>Euteleostomi</taxon>
        <taxon>Mammalia</taxon>
        <taxon>Eutheria</taxon>
        <taxon>Laurasiatheria</taxon>
        <taxon>Artiodactyla</taxon>
        <taxon>Ruminantia</taxon>
        <taxon>Pecora</taxon>
        <taxon>Cervidae</taxon>
        <taxon>Cervinae</taxon>
        <taxon>Cervus</taxon>
    </lineage>
</organism>
<dbReference type="FunFam" id="3.40.850.10:FF:000101">
    <property type="entry name" value="Slow myosin heavy chain 2"/>
    <property type="match status" value="1"/>
</dbReference>
<comment type="similarity">
    <text evidence="1 8">Belongs to the TRAFAC class myosin-kinesin ATPase superfamily. Myosin family.</text>
</comment>
<comment type="caution">
    <text evidence="10">The sequence shown here is derived from an EMBL/GenBank/DDBJ whole genome shotgun (WGS) entry which is preliminary data.</text>
</comment>
<dbReference type="GO" id="GO:0051015">
    <property type="term" value="F:actin filament binding"/>
    <property type="evidence" value="ECO:0007669"/>
    <property type="project" value="TreeGrafter"/>
</dbReference>
<feature type="non-terminal residue" evidence="10">
    <location>
        <position position="1"/>
    </location>
</feature>
<keyword evidence="6 8" id="KW-0505">Motor protein</keyword>
<dbReference type="PROSITE" id="PS51456">
    <property type="entry name" value="MYOSIN_MOTOR"/>
    <property type="match status" value="1"/>
</dbReference>
<evidence type="ECO:0000256" key="6">
    <source>
        <dbReference type="ARBA" id="ARBA00023175"/>
    </source>
</evidence>
<dbReference type="GO" id="GO:0005737">
    <property type="term" value="C:cytoplasm"/>
    <property type="evidence" value="ECO:0007669"/>
    <property type="project" value="TreeGrafter"/>
</dbReference>
<evidence type="ECO:0000259" key="9">
    <source>
        <dbReference type="PROSITE" id="PS51456"/>
    </source>
</evidence>
<dbReference type="OrthoDB" id="9539364at2759"/>
<dbReference type="SMART" id="SM00242">
    <property type="entry name" value="MYSc"/>
    <property type="match status" value="1"/>
</dbReference>
<dbReference type="GO" id="GO:0007015">
    <property type="term" value="P:actin filament organization"/>
    <property type="evidence" value="ECO:0007669"/>
    <property type="project" value="TreeGrafter"/>
</dbReference>
<evidence type="ECO:0000256" key="7">
    <source>
        <dbReference type="ARBA" id="ARBA00023203"/>
    </source>
</evidence>
<evidence type="ECO:0000256" key="2">
    <source>
        <dbReference type="ARBA" id="ARBA00022741"/>
    </source>
</evidence>
<evidence type="ECO:0000256" key="3">
    <source>
        <dbReference type="ARBA" id="ARBA00022840"/>
    </source>
</evidence>
<dbReference type="GO" id="GO:0016459">
    <property type="term" value="C:myosin complex"/>
    <property type="evidence" value="ECO:0007669"/>
    <property type="project" value="UniProtKB-KW"/>
</dbReference>
<proteinExistence type="inferred from homology"/>
<keyword evidence="3 8" id="KW-0067">ATP-binding</keyword>
<dbReference type="SUPFAM" id="SSF52540">
    <property type="entry name" value="P-loop containing nucleoside triphosphate hydrolases"/>
    <property type="match status" value="1"/>
</dbReference>
<feature type="domain" description="Myosin motor" evidence="9">
    <location>
        <begin position="18"/>
        <end position="192"/>
    </location>
</feature>
<sequence>HLSVKEDEIQQMNPPEFEMMEDMATLTHLNEASVLHALRRRYDHWMIYTYSGLSCVSINPHKQLPVFHEAVAAAYKGRRRSDAPPHIFAVASNAFQDMLHSRENQSILFTGESGSGKTVNTKHVIQYFATVATTGEPKEKLVSVFMHIGRKACILLRFFPGLDSPPPGRLPSCVDFLILGAVAHWTASSAAS</sequence>
<keyword evidence="4" id="KW-0175">Coiled coil</keyword>
<dbReference type="PANTHER" id="PTHR13140:SF857">
    <property type="entry name" value="MYOSIN-11"/>
    <property type="match status" value="1"/>
</dbReference>
<dbReference type="InterPro" id="IPR036961">
    <property type="entry name" value="Kinesin_motor_dom_sf"/>
</dbReference>
<feature type="binding site" evidence="8">
    <location>
        <begin position="111"/>
        <end position="118"/>
    </location>
    <ligand>
        <name>ATP</name>
        <dbReference type="ChEBI" id="CHEBI:30616"/>
    </ligand>
</feature>
<keyword evidence="5 8" id="KW-0518">Myosin</keyword>
<dbReference type="GO" id="GO:0000146">
    <property type="term" value="F:microfilament motor activity"/>
    <property type="evidence" value="ECO:0007669"/>
    <property type="project" value="TreeGrafter"/>
</dbReference>
<evidence type="ECO:0000313" key="10">
    <source>
        <dbReference type="EMBL" id="OWK00502.1"/>
    </source>
</evidence>
<evidence type="ECO:0000256" key="4">
    <source>
        <dbReference type="ARBA" id="ARBA00023054"/>
    </source>
</evidence>
<dbReference type="Pfam" id="PF00063">
    <property type="entry name" value="Myosin_head"/>
    <property type="match status" value="1"/>
</dbReference>
<gene>
    <name evidence="10" type="ORF">Celaphus_00019557</name>
</gene>
<dbReference type="AlphaFoldDB" id="A0A212C3M0"/>
<evidence type="ECO:0000256" key="5">
    <source>
        <dbReference type="ARBA" id="ARBA00023123"/>
    </source>
</evidence>
<dbReference type="GO" id="GO:0005524">
    <property type="term" value="F:ATP binding"/>
    <property type="evidence" value="ECO:0007669"/>
    <property type="project" value="UniProtKB-UniRule"/>
</dbReference>
<evidence type="ECO:0000256" key="1">
    <source>
        <dbReference type="ARBA" id="ARBA00008314"/>
    </source>
</evidence>
<accession>A0A212C3M0</accession>
<dbReference type="Proteomes" id="UP000242450">
    <property type="component" value="Chromosome 31"/>
</dbReference>
<dbReference type="InterPro" id="IPR001609">
    <property type="entry name" value="Myosin_head_motor_dom-like"/>
</dbReference>
<dbReference type="PANTHER" id="PTHR13140">
    <property type="entry name" value="MYOSIN"/>
    <property type="match status" value="1"/>
</dbReference>
<dbReference type="EMBL" id="MKHE01000031">
    <property type="protein sequence ID" value="OWK00502.1"/>
    <property type="molecule type" value="Genomic_DNA"/>
</dbReference>
<keyword evidence="7 8" id="KW-0009">Actin-binding</keyword>